<dbReference type="SUPFAM" id="SSF81340">
    <property type="entry name" value="Clc chloride channel"/>
    <property type="match status" value="1"/>
</dbReference>
<dbReference type="eggNOG" id="COG0038">
    <property type="taxonomic scope" value="Bacteria"/>
</dbReference>
<comment type="subcellular location">
    <subcellularLocation>
        <location evidence="1">Membrane</location>
        <topology evidence="1">Multi-pass membrane protein</topology>
    </subcellularLocation>
</comment>
<evidence type="ECO:0000256" key="3">
    <source>
        <dbReference type="ARBA" id="ARBA00022989"/>
    </source>
</evidence>
<gene>
    <name evidence="6" type="ordered locus">Cthe_2180</name>
</gene>
<dbReference type="InterPro" id="IPR014743">
    <property type="entry name" value="Cl-channel_core"/>
</dbReference>
<feature type="transmembrane region" description="Helical" evidence="5">
    <location>
        <begin position="371"/>
        <end position="388"/>
    </location>
</feature>
<reference evidence="7" key="1">
    <citation type="submission" date="2007-02" db="EMBL/GenBank/DDBJ databases">
        <title>Complete sequence of Clostridium thermocellum ATCC 27405.</title>
        <authorList>
            <consortium name="US DOE Joint Genome Institute"/>
            <person name="Copeland A."/>
            <person name="Lucas S."/>
            <person name="Lapidus A."/>
            <person name="Barry K."/>
            <person name="Detter J.C."/>
            <person name="Glavina del Rio T."/>
            <person name="Hammon N."/>
            <person name="Israni S."/>
            <person name="Dalin E."/>
            <person name="Tice H."/>
            <person name="Pitluck S."/>
            <person name="Chertkov O."/>
            <person name="Brettin T."/>
            <person name="Bruce D."/>
            <person name="Han C."/>
            <person name="Tapia R."/>
            <person name="Gilna P."/>
            <person name="Schmutz J."/>
            <person name="Larimer F."/>
            <person name="Land M."/>
            <person name="Hauser L."/>
            <person name="Kyrpides N."/>
            <person name="Mikhailova N."/>
            <person name="Wu J.H.D."/>
            <person name="Newcomb M."/>
            <person name="Richardson P."/>
        </authorList>
    </citation>
    <scope>NUCLEOTIDE SEQUENCE [LARGE SCALE GENOMIC DNA]</scope>
    <source>
        <strain evidence="7">ATCC 27405 / DSM 1237 / JCM 9322 / NBRC 103400 / NCIMB 10682 / NRRL B-4536 / VPI 7372</strain>
    </source>
</reference>
<keyword evidence="3 5" id="KW-1133">Transmembrane helix</keyword>
<dbReference type="EMBL" id="CP000568">
    <property type="protein sequence ID" value="ABN53382.1"/>
    <property type="molecule type" value="Genomic_DNA"/>
</dbReference>
<evidence type="ECO:0000313" key="6">
    <source>
        <dbReference type="EMBL" id="ABN53382.1"/>
    </source>
</evidence>
<dbReference type="Pfam" id="PF00654">
    <property type="entry name" value="Voltage_CLC"/>
    <property type="match status" value="1"/>
</dbReference>
<dbReference type="KEGG" id="cth:Cthe_2180"/>
<proteinExistence type="predicted"/>
<dbReference type="HOGENOM" id="CLU_015263_1_0_9"/>
<dbReference type="PANTHER" id="PTHR43427">
    <property type="entry name" value="CHLORIDE CHANNEL PROTEIN CLC-E"/>
    <property type="match status" value="1"/>
</dbReference>
<organism evidence="6 7">
    <name type="scientific">Acetivibrio thermocellus (strain ATCC 27405 / DSM 1237 / JCM 9322 / NBRC 103400 / NCIMB 10682 / NRRL B-4536 / VPI 7372)</name>
    <name type="common">Clostridium thermocellum</name>
    <dbReference type="NCBI Taxonomy" id="203119"/>
    <lineage>
        <taxon>Bacteria</taxon>
        <taxon>Bacillati</taxon>
        <taxon>Bacillota</taxon>
        <taxon>Clostridia</taxon>
        <taxon>Eubacteriales</taxon>
        <taxon>Oscillospiraceae</taxon>
        <taxon>Acetivibrio</taxon>
    </lineage>
</organism>
<dbReference type="GO" id="GO:0016020">
    <property type="term" value="C:membrane"/>
    <property type="evidence" value="ECO:0007669"/>
    <property type="project" value="UniProtKB-SubCell"/>
</dbReference>
<feature type="transmembrane region" description="Helical" evidence="5">
    <location>
        <begin position="15"/>
        <end position="37"/>
    </location>
</feature>
<feature type="transmembrane region" description="Helical" evidence="5">
    <location>
        <begin position="49"/>
        <end position="69"/>
    </location>
</feature>
<dbReference type="AlphaFoldDB" id="A3DHF3"/>
<evidence type="ECO:0000256" key="4">
    <source>
        <dbReference type="ARBA" id="ARBA00023136"/>
    </source>
</evidence>
<accession>A3DHF3</accession>
<feature type="transmembrane region" description="Helical" evidence="5">
    <location>
        <begin position="255"/>
        <end position="277"/>
    </location>
</feature>
<keyword evidence="4 5" id="KW-0472">Membrane</keyword>
<evidence type="ECO:0000256" key="1">
    <source>
        <dbReference type="ARBA" id="ARBA00004141"/>
    </source>
</evidence>
<sequence length="435" mass="47469">MTFMKQSTTFYRNQFIMCIAAIPLGAVTGAICAVFGLTLLKITDYRTNHYLYLLPFLGIAGVFITWCYNRFGNDSAKGMALLFEIHQDKRSSIPLRLIPFAVGSTWLTHLFGGSAGREGVATQIGGTLGSYIGNKIRVSGANKILMISGMAAGFSGLFHTPLAAVFFALEVLHCGVIEYSALLPSFVSAYTASCISEILGLQKSTYFLDCRIVPSFSFIMKIIVLGVLFGLTGMLFSILLKKLRALLTNYIKNNIIRIFVFGTIIGIISIICFQGRYSGPGTNLISACFSNDIMPWDFMLKILFTALTLAAGYYGGEVVPLFSIGASAGFVLANVLGLPIELCVALGYAAVFGSATNTFFAPLFISTEIFGTEYLPVFAAVCAIAYMFNGNNSIYPLQIPHEAISKVLPLSEKNFAGKKIFKILNHQYKDRKVYH</sequence>
<evidence type="ECO:0000313" key="7">
    <source>
        <dbReference type="Proteomes" id="UP000002145"/>
    </source>
</evidence>
<dbReference type="Proteomes" id="UP000002145">
    <property type="component" value="Chromosome"/>
</dbReference>
<reference evidence="6 7" key="2">
    <citation type="journal article" date="2013" name="Biotechnol. Biofuels">
        <title>Global transcriptome analysis of Clostridium thermocellum ATCC 27405 during growth on dilute acid pretreated Populus and switchgrass.</title>
        <authorList>
            <person name="Wilson C.M."/>
            <person name="Rodriguez M.Jr."/>
            <person name="Johnson C.M."/>
            <person name="Martin S.L."/>
            <person name="Chu T.M."/>
            <person name="Wolfinger R.D."/>
            <person name="Hauser L.J."/>
            <person name="Land M.L."/>
            <person name="Klingeman D.M."/>
            <person name="Syed M.H."/>
            <person name="Ragauskas A.J."/>
            <person name="Tschaplinski T.J."/>
            <person name="Mielenz J.R."/>
            <person name="Brown S.D."/>
        </authorList>
    </citation>
    <scope>NUCLEOTIDE SEQUENCE [LARGE SCALE GENOMIC DNA]</scope>
    <source>
        <strain evidence="7">ATCC 27405 / DSM 1237 / JCM 9322 / NBRC 103400 / NCIMB 10682 / NRRL B-4536 / VPI 7372</strain>
    </source>
</reference>
<feature type="transmembrane region" description="Helical" evidence="5">
    <location>
        <begin position="181"/>
        <end position="201"/>
    </location>
</feature>
<name>A3DHF3_ACET2</name>
<dbReference type="GO" id="GO:0015108">
    <property type="term" value="F:chloride transmembrane transporter activity"/>
    <property type="evidence" value="ECO:0007669"/>
    <property type="project" value="InterPro"/>
</dbReference>
<feature type="transmembrane region" description="Helical" evidence="5">
    <location>
        <begin position="144"/>
        <end position="169"/>
    </location>
</feature>
<protein>
    <submittedName>
        <fullName evidence="6">Cl-channel voltage-gated family protein</fullName>
    </submittedName>
</protein>
<evidence type="ECO:0000256" key="5">
    <source>
        <dbReference type="SAM" id="Phobius"/>
    </source>
</evidence>
<evidence type="ECO:0000256" key="2">
    <source>
        <dbReference type="ARBA" id="ARBA00022692"/>
    </source>
</evidence>
<dbReference type="STRING" id="203119.Cthe_2180"/>
<dbReference type="InterPro" id="IPR001807">
    <property type="entry name" value="ClC"/>
</dbReference>
<feature type="transmembrane region" description="Helical" evidence="5">
    <location>
        <begin position="222"/>
        <end position="240"/>
    </location>
</feature>
<dbReference type="PANTHER" id="PTHR43427:SF12">
    <property type="entry name" value="CHLORIDE TRANSPORTER"/>
    <property type="match status" value="1"/>
</dbReference>
<dbReference type="InterPro" id="IPR050368">
    <property type="entry name" value="ClC-type_chloride_channel"/>
</dbReference>
<keyword evidence="2 5" id="KW-0812">Transmembrane</keyword>
<keyword evidence="7" id="KW-1185">Reference proteome</keyword>
<dbReference type="Gene3D" id="1.10.3080.10">
    <property type="entry name" value="Clc chloride channel"/>
    <property type="match status" value="1"/>
</dbReference>
<feature type="transmembrane region" description="Helical" evidence="5">
    <location>
        <begin position="298"/>
        <end position="315"/>
    </location>
</feature>